<organism evidence="1 2">
    <name type="scientific">Dimargaris cristalligena</name>
    <dbReference type="NCBI Taxonomy" id="215637"/>
    <lineage>
        <taxon>Eukaryota</taxon>
        <taxon>Fungi</taxon>
        <taxon>Fungi incertae sedis</taxon>
        <taxon>Zoopagomycota</taxon>
        <taxon>Kickxellomycotina</taxon>
        <taxon>Dimargaritomycetes</taxon>
        <taxon>Dimargaritales</taxon>
        <taxon>Dimargaritaceae</taxon>
        <taxon>Dimargaris</taxon>
    </lineage>
</organism>
<feature type="non-terminal residue" evidence="1">
    <location>
        <position position="297"/>
    </location>
</feature>
<reference evidence="2" key="1">
    <citation type="journal article" date="2018" name="Nat. Microbiol.">
        <title>Leveraging single-cell genomics to expand the fungal tree of life.</title>
        <authorList>
            <person name="Ahrendt S.R."/>
            <person name="Quandt C.A."/>
            <person name="Ciobanu D."/>
            <person name="Clum A."/>
            <person name="Salamov A."/>
            <person name="Andreopoulos B."/>
            <person name="Cheng J.F."/>
            <person name="Woyke T."/>
            <person name="Pelin A."/>
            <person name="Henrissat B."/>
            <person name="Reynolds N.K."/>
            <person name="Benny G.L."/>
            <person name="Smith M.E."/>
            <person name="James T.Y."/>
            <person name="Grigoriev I.V."/>
        </authorList>
    </citation>
    <scope>NUCLEOTIDE SEQUENCE [LARGE SCALE GENOMIC DNA]</scope>
    <source>
        <strain evidence="2">RSA 468</strain>
    </source>
</reference>
<name>A0A4P9ZIV3_9FUNG</name>
<sequence length="297" mass="33688">VPFLTSGLSTNTPLDYLTPKVIKRLSAFSHISLNKSGFNLYLSSRLYASLIRPVMEYGLAISTWNNSQLKKLERIQGSCLRILVGAYKSGSTSVLRHISHLPPIAIRVETLTAKYYLRYNTLPPNSLLHLLVSVLHTTRYTSDLSKSPLFCSLPPDPLAKDTARVAHYTSLIPKQVLLKACRPPLGVDPILYLPSTRLEKRRILRWRLNWLPGTPHPCPCGTDETKRRHFPFCPEIPQTLWQSMPPHPEGVNPLDHALSSLPKSSKHPCAYWQPMLAILLLIERLYWPNLDFPDEDS</sequence>
<protein>
    <submittedName>
        <fullName evidence="1">Uncharacterized protein</fullName>
    </submittedName>
</protein>
<dbReference type="Proteomes" id="UP000268162">
    <property type="component" value="Unassembled WGS sequence"/>
</dbReference>
<proteinExistence type="predicted"/>
<dbReference type="EMBL" id="ML004315">
    <property type="protein sequence ID" value="RKP33146.1"/>
    <property type="molecule type" value="Genomic_DNA"/>
</dbReference>
<keyword evidence="2" id="KW-1185">Reference proteome</keyword>
<gene>
    <name evidence="1" type="ORF">BJ085DRAFT_8691</name>
</gene>
<dbReference type="STRING" id="215637.A0A4P9ZIV3"/>
<evidence type="ECO:0000313" key="2">
    <source>
        <dbReference type="Proteomes" id="UP000268162"/>
    </source>
</evidence>
<feature type="non-terminal residue" evidence="1">
    <location>
        <position position="1"/>
    </location>
</feature>
<accession>A0A4P9ZIV3</accession>
<evidence type="ECO:0000313" key="1">
    <source>
        <dbReference type="EMBL" id="RKP33146.1"/>
    </source>
</evidence>
<dbReference type="AlphaFoldDB" id="A0A4P9ZIV3"/>